<proteinExistence type="predicted"/>
<keyword evidence="2" id="KW-1185">Reference proteome</keyword>
<accession>A0A1H7K743</accession>
<evidence type="ECO:0000313" key="1">
    <source>
        <dbReference type="EMBL" id="SEK82326.1"/>
    </source>
</evidence>
<dbReference type="RefSeq" id="WP_143050435.1">
    <property type="nucleotide sequence ID" value="NZ_FOAA01000005.1"/>
</dbReference>
<dbReference type="OrthoDB" id="978985at2"/>
<dbReference type="Proteomes" id="UP000199256">
    <property type="component" value="Unassembled WGS sequence"/>
</dbReference>
<protein>
    <submittedName>
        <fullName evidence="1">Uncharacterized protein</fullName>
    </submittedName>
</protein>
<sequence length="430" mass="48560">MTAEVAIANASAIALAADSAVTIGDQKIYNSALKLFSLSKVAPVGVMIYGNAGLLSVPWETLIKTYRKSVGGKTYDTLEQYATDFLDYLNDSPKTFPEESQKNWLLGNVNGYFSLIRDEFFEELHPVLQQKGQVSIEETTEALRTVVNKHHSRLKGHSYAEGMTSAFEKKVRSKYLKQFKELRERIFEKAKITGTTASKLYDIATFIQTRQIFSMGVSGLVIAGYGETEIYPSVLTFDIEGVVENRLKYRKNHGKSHSISSGSECRIIAFAQEDMVTTFMNGINPQVLHFVESYLGEIFRRLPDLLDDEKISTDDKKRFNQQASKLLNGFFDKFGEHLRDEHSHPVLRMVTVLPKDELADMAESLVNLTAFKRRITESMETVGGPIDVAVISKGDGLIWVKRKHYFPADLNQHFFANYFRGLGNENTRES</sequence>
<name>A0A1H7K743_9GAMM</name>
<gene>
    <name evidence="1" type="ORF">SAMN05444515_105151</name>
</gene>
<dbReference type="STRING" id="1396821.SAMN05444515_105151"/>
<dbReference type="EMBL" id="FOAA01000005">
    <property type="protein sequence ID" value="SEK82326.1"/>
    <property type="molecule type" value="Genomic_DNA"/>
</dbReference>
<organism evidence="1 2">
    <name type="scientific">Ectothiorhodospira marina</name>
    <dbReference type="NCBI Taxonomy" id="1396821"/>
    <lineage>
        <taxon>Bacteria</taxon>
        <taxon>Pseudomonadati</taxon>
        <taxon>Pseudomonadota</taxon>
        <taxon>Gammaproteobacteria</taxon>
        <taxon>Chromatiales</taxon>
        <taxon>Ectothiorhodospiraceae</taxon>
        <taxon>Ectothiorhodospira</taxon>
    </lineage>
</organism>
<reference evidence="2" key="1">
    <citation type="submission" date="2016-10" db="EMBL/GenBank/DDBJ databases">
        <authorList>
            <person name="Varghese N."/>
            <person name="Submissions S."/>
        </authorList>
    </citation>
    <scope>NUCLEOTIDE SEQUENCE [LARGE SCALE GENOMIC DNA]</scope>
    <source>
        <strain evidence="2">DSM 241</strain>
    </source>
</reference>
<dbReference type="AlphaFoldDB" id="A0A1H7K743"/>
<evidence type="ECO:0000313" key="2">
    <source>
        <dbReference type="Proteomes" id="UP000199256"/>
    </source>
</evidence>